<evidence type="ECO:0000313" key="2">
    <source>
        <dbReference type="Proteomes" id="UP000061660"/>
    </source>
</evidence>
<organism evidence="1 2">
    <name type="scientific">Paenibacillus naphthalenovorans</name>
    <dbReference type="NCBI Taxonomy" id="162209"/>
    <lineage>
        <taxon>Bacteria</taxon>
        <taxon>Bacillati</taxon>
        <taxon>Bacillota</taxon>
        <taxon>Bacilli</taxon>
        <taxon>Bacillales</taxon>
        <taxon>Paenibacillaceae</taxon>
        <taxon>Paenibacillus</taxon>
    </lineage>
</organism>
<dbReference type="OrthoDB" id="2967153at2"/>
<name>A0A0U2M0T0_9BACL</name>
<dbReference type="KEGG" id="pnp:IJ22_01360"/>
<dbReference type="EMBL" id="CP013652">
    <property type="protein sequence ID" value="ALS20528.1"/>
    <property type="molecule type" value="Genomic_DNA"/>
</dbReference>
<dbReference type="RefSeq" id="WP_062406447.1">
    <property type="nucleotide sequence ID" value="NZ_CP013652.1"/>
</dbReference>
<reference evidence="2" key="1">
    <citation type="submission" date="2015-12" db="EMBL/GenBank/DDBJ databases">
        <title>Complete genome sequences of two moderately thermophilic Paenibacillus species.</title>
        <authorList>
            <person name="Butler R.III."/>
            <person name="Wang J."/>
            <person name="Stark B.C."/>
            <person name="Pombert J.-F."/>
        </authorList>
    </citation>
    <scope>NUCLEOTIDE SEQUENCE [LARGE SCALE GENOMIC DNA]</scope>
    <source>
        <strain evidence="2">32O-Y</strain>
    </source>
</reference>
<dbReference type="PATRIC" id="fig|162209.4.peg.136"/>
<gene>
    <name evidence="1" type="ORF">IJ22_01360</name>
</gene>
<accession>A0A0U2M0T0</accession>
<protein>
    <submittedName>
        <fullName evidence="1">Uncharacterized protein</fullName>
    </submittedName>
</protein>
<keyword evidence="2" id="KW-1185">Reference proteome</keyword>
<proteinExistence type="predicted"/>
<dbReference type="Proteomes" id="UP000061660">
    <property type="component" value="Chromosome"/>
</dbReference>
<sequence>MCIVFVEYRIEEACRNKYLEWSDGIRRQYQQLELYEGTDQPNLFVEIWNGLSEEEYHSMKQARAGAEAAEDDSNLWKPLDHWIKGGRAKLHIWHFKKVE</sequence>
<dbReference type="STRING" id="162209.IJ22_01360"/>
<evidence type="ECO:0000313" key="1">
    <source>
        <dbReference type="EMBL" id="ALS20528.1"/>
    </source>
</evidence>
<reference evidence="1 2" key="2">
    <citation type="journal article" date="2016" name="Genome Announc.">
        <title>Complete Genome Sequences of Two Interactive Moderate Thermophiles, Paenibacillus napthalenovorans 32O-Y and Paenibacillus sp. 32O-W.</title>
        <authorList>
            <person name="Butler R.R.III."/>
            <person name="Wang J."/>
            <person name="Stark B.C."/>
            <person name="Pombert J.F."/>
        </authorList>
    </citation>
    <scope>NUCLEOTIDE SEQUENCE [LARGE SCALE GENOMIC DNA]</scope>
    <source>
        <strain evidence="1 2">32O-Y</strain>
    </source>
</reference>
<dbReference type="AlphaFoldDB" id="A0A0U2M0T0"/>